<keyword evidence="3" id="KW-1185">Reference proteome</keyword>
<sequence>MARNVPKSSPQTCAVEAGSYLAATWWPGLAKDVCHVSAQAVGDVQALWRCTVSFTLATESRHPALVPRALYLAHQRTRSRISIDPLPRRRSTRSAHARADPDELRRPTLAHPLLAIGLADTFTVYIRDIALGSPRVRIPYTHALFPTSPLDDAAPRLARGPATGMNTVLPAGPHITCITLLPDLQIPESHTQTICSSSQAVTLFPVSFSAHSIGLQARIRYKSWG</sequence>
<evidence type="ECO:0000256" key="1">
    <source>
        <dbReference type="SAM" id="MobiDB-lite"/>
    </source>
</evidence>
<dbReference type="EMBL" id="JARKIE010000193">
    <property type="protein sequence ID" value="KAJ7668851.1"/>
    <property type="molecule type" value="Genomic_DNA"/>
</dbReference>
<proteinExistence type="predicted"/>
<dbReference type="AlphaFoldDB" id="A0AAD7CXM9"/>
<accession>A0AAD7CXM9</accession>
<organism evidence="2 3">
    <name type="scientific">Mycena rosella</name>
    <name type="common">Pink bonnet</name>
    <name type="synonym">Agaricus rosellus</name>
    <dbReference type="NCBI Taxonomy" id="1033263"/>
    <lineage>
        <taxon>Eukaryota</taxon>
        <taxon>Fungi</taxon>
        <taxon>Dikarya</taxon>
        <taxon>Basidiomycota</taxon>
        <taxon>Agaricomycotina</taxon>
        <taxon>Agaricomycetes</taxon>
        <taxon>Agaricomycetidae</taxon>
        <taxon>Agaricales</taxon>
        <taxon>Marasmiineae</taxon>
        <taxon>Mycenaceae</taxon>
        <taxon>Mycena</taxon>
    </lineage>
</organism>
<gene>
    <name evidence="2" type="ORF">B0H17DRAFT_1209898</name>
</gene>
<comment type="caution">
    <text evidence="2">The sequence shown here is derived from an EMBL/GenBank/DDBJ whole genome shotgun (WGS) entry which is preliminary data.</text>
</comment>
<dbReference type="Proteomes" id="UP001221757">
    <property type="component" value="Unassembled WGS sequence"/>
</dbReference>
<evidence type="ECO:0000313" key="2">
    <source>
        <dbReference type="EMBL" id="KAJ7668851.1"/>
    </source>
</evidence>
<reference evidence="2" key="1">
    <citation type="submission" date="2023-03" db="EMBL/GenBank/DDBJ databases">
        <title>Massive genome expansion in bonnet fungi (Mycena s.s.) driven by repeated elements and novel gene families across ecological guilds.</title>
        <authorList>
            <consortium name="Lawrence Berkeley National Laboratory"/>
            <person name="Harder C.B."/>
            <person name="Miyauchi S."/>
            <person name="Viragh M."/>
            <person name="Kuo A."/>
            <person name="Thoen E."/>
            <person name="Andreopoulos B."/>
            <person name="Lu D."/>
            <person name="Skrede I."/>
            <person name="Drula E."/>
            <person name="Henrissat B."/>
            <person name="Morin E."/>
            <person name="Kohler A."/>
            <person name="Barry K."/>
            <person name="LaButti K."/>
            <person name="Morin E."/>
            <person name="Salamov A."/>
            <person name="Lipzen A."/>
            <person name="Mereny Z."/>
            <person name="Hegedus B."/>
            <person name="Baldrian P."/>
            <person name="Stursova M."/>
            <person name="Weitz H."/>
            <person name="Taylor A."/>
            <person name="Grigoriev I.V."/>
            <person name="Nagy L.G."/>
            <person name="Martin F."/>
            <person name="Kauserud H."/>
        </authorList>
    </citation>
    <scope>NUCLEOTIDE SEQUENCE</scope>
    <source>
        <strain evidence="2">CBHHK067</strain>
    </source>
</reference>
<feature type="region of interest" description="Disordered" evidence="1">
    <location>
        <begin position="82"/>
        <end position="103"/>
    </location>
</feature>
<name>A0AAD7CXM9_MYCRO</name>
<evidence type="ECO:0000313" key="3">
    <source>
        <dbReference type="Proteomes" id="UP001221757"/>
    </source>
</evidence>
<protein>
    <submittedName>
        <fullName evidence="2">Uncharacterized protein</fullName>
    </submittedName>
</protein>